<dbReference type="EMBL" id="LR797425">
    <property type="protein sequence ID" value="CAB4215258.1"/>
    <property type="molecule type" value="Genomic_DNA"/>
</dbReference>
<dbReference type="EMBL" id="LR797335">
    <property type="protein sequence ID" value="CAB4204109.1"/>
    <property type="molecule type" value="Genomic_DNA"/>
</dbReference>
<protein>
    <submittedName>
        <fullName evidence="1">Uncharacterized protein</fullName>
    </submittedName>
</protein>
<dbReference type="EMBL" id="LR797063">
    <property type="protein sequence ID" value="CAB4184559.1"/>
    <property type="molecule type" value="Genomic_DNA"/>
</dbReference>
<organism evidence="1">
    <name type="scientific">uncultured Caudovirales phage</name>
    <dbReference type="NCBI Taxonomy" id="2100421"/>
    <lineage>
        <taxon>Viruses</taxon>
        <taxon>Duplodnaviria</taxon>
        <taxon>Heunggongvirae</taxon>
        <taxon>Uroviricota</taxon>
        <taxon>Caudoviricetes</taxon>
        <taxon>Peduoviridae</taxon>
        <taxon>Maltschvirus</taxon>
        <taxon>Maltschvirus maltsch</taxon>
    </lineage>
</organism>
<reference evidence="1" key="1">
    <citation type="submission" date="2020-05" db="EMBL/GenBank/DDBJ databases">
        <authorList>
            <person name="Chiriac C."/>
            <person name="Salcher M."/>
            <person name="Ghai R."/>
            <person name="Kavagutti S V."/>
        </authorList>
    </citation>
    <scope>NUCLEOTIDE SEQUENCE</scope>
</reference>
<proteinExistence type="predicted"/>
<gene>
    <name evidence="1" type="ORF">UFOVP1112_12</name>
    <name evidence="2" type="ORF">UFOVP1385_33</name>
    <name evidence="3" type="ORF">UFOVP1478_9</name>
</gene>
<evidence type="ECO:0000313" key="3">
    <source>
        <dbReference type="EMBL" id="CAB4215258.1"/>
    </source>
</evidence>
<evidence type="ECO:0000313" key="2">
    <source>
        <dbReference type="EMBL" id="CAB4204109.1"/>
    </source>
</evidence>
<name>A0A6J5QIT2_9CAUD</name>
<sequence length="320" mass="32795">MSVIFTGTNQGKFTSTGASQTLNIRSGVDWIKVLNYTDNTQYFWQIGMAAGVGKITAANGTTASLGAGLGFYPIDTSLNVPGASVVLTAISGAAIPVVSTGNTGGLANGDIVRLYNVTGGVQLNSIDFTIGAINANVSFTLAYMSQIVAANAGTFRRIPYNPIFYPRNRYIVSISQAVEAVVVLTVTHGYKVGQVVSFVVPSVGGSAASYGMTEINGLQGTILAIDTATNSITVDIDTTAFTAFAFPTTAQAAAGFTQAQVVPVGMNTAEGLDSGVDILSDATINTGLIGIQLVGGANSPAGAVNDVIYWTSGNSFSINN</sequence>
<accession>A0A6J5QIT2</accession>
<evidence type="ECO:0000313" key="1">
    <source>
        <dbReference type="EMBL" id="CAB4184559.1"/>
    </source>
</evidence>